<evidence type="ECO:0000259" key="15">
    <source>
        <dbReference type="Pfam" id="PF13515"/>
    </source>
</evidence>
<feature type="transmembrane region" description="Helical" evidence="13">
    <location>
        <begin position="990"/>
        <end position="1013"/>
    </location>
</feature>
<name>A0A0F4YX16_RASE3</name>
<dbReference type="GO" id="GO:0005840">
    <property type="term" value="C:ribosome"/>
    <property type="evidence" value="ECO:0007669"/>
    <property type="project" value="UniProtKB-KW"/>
</dbReference>
<dbReference type="InterPro" id="IPR049453">
    <property type="entry name" value="Memb_transporter_dom"/>
</dbReference>
<dbReference type="STRING" id="1408163.A0A0F4YX16"/>
<evidence type="ECO:0000256" key="10">
    <source>
        <dbReference type="ARBA" id="ARBA00038366"/>
    </source>
</evidence>
<feature type="repeat" description="WD" evidence="11">
    <location>
        <begin position="235"/>
        <end position="267"/>
    </location>
</feature>
<reference evidence="16 17" key="1">
    <citation type="submission" date="2015-04" db="EMBL/GenBank/DDBJ databases">
        <authorList>
            <person name="Heijne W.H."/>
            <person name="Fedorova N.D."/>
            <person name="Nierman W.C."/>
            <person name="Vollebregt A.W."/>
            <person name="Zhao Z."/>
            <person name="Wu L."/>
            <person name="Kumar M."/>
            <person name="Stam H."/>
            <person name="van den Berg M.A."/>
            <person name="Pel H.J."/>
        </authorList>
    </citation>
    <scope>NUCLEOTIDE SEQUENCE [LARGE SCALE GENOMIC DNA]</scope>
    <source>
        <strain evidence="16 17">CBS 393.64</strain>
    </source>
</reference>
<dbReference type="GO" id="GO:0003779">
    <property type="term" value="F:actin binding"/>
    <property type="evidence" value="ECO:0007669"/>
    <property type="project" value="UniProtKB-ARBA"/>
</dbReference>
<evidence type="ECO:0000256" key="9">
    <source>
        <dbReference type="ARBA" id="ARBA00035264"/>
    </source>
</evidence>
<evidence type="ECO:0000256" key="2">
    <source>
        <dbReference type="ARBA" id="ARBA00022574"/>
    </source>
</evidence>
<evidence type="ECO:0000256" key="8">
    <source>
        <dbReference type="ARBA" id="ARBA00023274"/>
    </source>
</evidence>
<comment type="subcellular location">
    <subcellularLocation>
        <location evidence="1">Membrane</location>
        <topology evidence="1">Multi-pass membrane protein</topology>
    </subcellularLocation>
</comment>
<keyword evidence="17" id="KW-1185">Reference proteome</keyword>
<organism evidence="16 17">
    <name type="scientific">Rasamsonia emersonii (strain ATCC 16479 / CBS 393.64 / IMI 116815)</name>
    <dbReference type="NCBI Taxonomy" id="1408163"/>
    <lineage>
        <taxon>Eukaryota</taxon>
        <taxon>Fungi</taxon>
        <taxon>Dikarya</taxon>
        <taxon>Ascomycota</taxon>
        <taxon>Pezizomycotina</taxon>
        <taxon>Eurotiomycetes</taxon>
        <taxon>Eurotiomycetidae</taxon>
        <taxon>Eurotiales</taxon>
        <taxon>Trichocomaceae</taxon>
        <taxon>Rasamsonia</taxon>
    </lineage>
</organism>
<keyword evidence="4" id="KW-0677">Repeat</keyword>
<feature type="transmembrane region" description="Helical" evidence="13">
    <location>
        <begin position="913"/>
        <end position="931"/>
    </location>
</feature>
<feature type="region of interest" description="Disordered" evidence="12">
    <location>
        <begin position="1227"/>
        <end position="1251"/>
    </location>
</feature>
<dbReference type="EMBL" id="LASV01000143">
    <property type="protein sequence ID" value="KKA22396.1"/>
    <property type="molecule type" value="Genomic_DNA"/>
</dbReference>
<dbReference type="InterPro" id="IPR001680">
    <property type="entry name" value="WD40_rpt"/>
</dbReference>
<dbReference type="GeneID" id="25315951"/>
<feature type="compositionally biased region" description="Basic and acidic residues" evidence="12">
    <location>
        <begin position="854"/>
        <end position="865"/>
    </location>
</feature>
<evidence type="ECO:0000256" key="1">
    <source>
        <dbReference type="ARBA" id="ARBA00004141"/>
    </source>
</evidence>
<feature type="domain" description="Integral membrane bound transporter" evidence="15">
    <location>
        <begin position="1490"/>
        <end position="1625"/>
    </location>
</feature>
<dbReference type="PANTHER" id="PTHR47804">
    <property type="entry name" value="60S RIBOSOMAL PROTEIN L19"/>
    <property type="match status" value="1"/>
</dbReference>
<dbReference type="InterPro" id="IPR036870">
    <property type="entry name" value="Ribosomal_bS18_sf"/>
</dbReference>
<evidence type="ECO:0000256" key="11">
    <source>
        <dbReference type="PROSITE-ProRule" id="PRU00221"/>
    </source>
</evidence>
<evidence type="ECO:0000256" key="13">
    <source>
        <dbReference type="SAM" id="Phobius"/>
    </source>
</evidence>
<dbReference type="SUPFAM" id="SSF46911">
    <property type="entry name" value="Ribosomal protein S18"/>
    <property type="match status" value="1"/>
</dbReference>
<feature type="repeat" description="WD" evidence="11">
    <location>
        <begin position="366"/>
        <end position="407"/>
    </location>
</feature>
<dbReference type="PROSITE" id="PS50294">
    <property type="entry name" value="WD_REPEATS_REGION"/>
    <property type="match status" value="4"/>
</dbReference>
<keyword evidence="6 13" id="KW-1133">Transmembrane helix</keyword>
<dbReference type="Proteomes" id="UP000053958">
    <property type="component" value="Unassembled WGS sequence"/>
</dbReference>
<feature type="domain" description="Anaphase-promoting complex subunit 4-like WD40" evidence="14">
    <location>
        <begin position="653"/>
        <end position="709"/>
    </location>
</feature>
<keyword evidence="7 13" id="KW-0472">Membrane</keyword>
<dbReference type="SUPFAM" id="SSF50978">
    <property type="entry name" value="WD40 repeat-like"/>
    <property type="match status" value="2"/>
</dbReference>
<feature type="region of interest" description="Disordered" evidence="12">
    <location>
        <begin position="1189"/>
        <end position="1210"/>
    </location>
</feature>
<dbReference type="InterPro" id="IPR001648">
    <property type="entry name" value="Ribosomal_bS18"/>
</dbReference>
<dbReference type="OrthoDB" id="68611at2759"/>
<feature type="transmembrane region" description="Helical" evidence="13">
    <location>
        <begin position="1057"/>
        <end position="1079"/>
    </location>
</feature>
<dbReference type="PROSITE" id="PS50082">
    <property type="entry name" value="WD_REPEATS_2"/>
    <property type="match status" value="4"/>
</dbReference>
<evidence type="ECO:0000256" key="4">
    <source>
        <dbReference type="ARBA" id="ARBA00022737"/>
    </source>
</evidence>
<feature type="transmembrane region" description="Helical" evidence="13">
    <location>
        <begin position="959"/>
        <end position="984"/>
    </location>
</feature>
<dbReference type="Pfam" id="PF00400">
    <property type="entry name" value="WD40"/>
    <property type="match status" value="4"/>
</dbReference>
<dbReference type="Pfam" id="PF13515">
    <property type="entry name" value="FUSC_2"/>
    <property type="match status" value="1"/>
</dbReference>
<dbReference type="InterPro" id="IPR024977">
    <property type="entry name" value="Apc4-like_WD40_dom"/>
</dbReference>
<dbReference type="Gene3D" id="4.10.640.10">
    <property type="entry name" value="Ribosomal protein S18"/>
    <property type="match status" value="1"/>
</dbReference>
<feature type="transmembrane region" description="Helical" evidence="13">
    <location>
        <begin position="1543"/>
        <end position="1561"/>
    </location>
</feature>
<comment type="caution">
    <text evidence="16">The sequence shown here is derived from an EMBL/GenBank/DDBJ whole genome shotgun (WGS) entry which is preliminary data.</text>
</comment>
<dbReference type="GO" id="GO:0006412">
    <property type="term" value="P:translation"/>
    <property type="evidence" value="ECO:0007669"/>
    <property type="project" value="InterPro"/>
</dbReference>
<protein>
    <recommendedName>
        <fullName evidence="9">Small ribosomal subunit protein bS18m</fullName>
    </recommendedName>
</protein>
<dbReference type="InterPro" id="IPR036322">
    <property type="entry name" value="WD40_repeat_dom_sf"/>
</dbReference>
<feature type="repeat" description="WD" evidence="11">
    <location>
        <begin position="695"/>
        <end position="728"/>
    </location>
</feature>
<dbReference type="Gene3D" id="2.130.10.10">
    <property type="entry name" value="YVTN repeat-like/Quinoprotein amine dehydrogenase"/>
    <property type="match status" value="2"/>
</dbReference>
<accession>A0A0F4YX16</accession>
<proteinExistence type="inferred from homology"/>
<dbReference type="GO" id="GO:0030029">
    <property type="term" value="P:actin filament-based process"/>
    <property type="evidence" value="ECO:0007669"/>
    <property type="project" value="UniProtKB-ARBA"/>
</dbReference>
<evidence type="ECO:0000256" key="3">
    <source>
        <dbReference type="ARBA" id="ARBA00022692"/>
    </source>
</evidence>
<evidence type="ECO:0000256" key="7">
    <source>
        <dbReference type="ARBA" id="ARBA00023136"/>
    </source>
</evidence>
<evidence type="ECO:0000256" key="6">
    <source>
        <dbReference type="ARBA" id="ARBA00022989"/>
    </source>
</evidence>
<feature type="region of interest" description="Disordered" evidence="12">
    <location>
        <begin position="849"/>
        <end position="881"/>
    </location>
</feature>
<keyword evidence="2 11" id="KW-0853">WD repeat</keyword>
<dbReference type="FunFam" id="2.130.10.10:FF:000167">
    <property type="entry name" value="Actin-interacting protein 1"/>
    <property type="match status" value="1"/>
</dbReference>
<dbReference type="Pfam" id="PF12894">
    <property type="entry name" value="ANAPC4_WD40"/>
    <property type="match status" value="1"/>
</dbReference>
<feature type="transmembrane region" description="Helical" evidence="13">
    <location>
        <begin position="1521"/>
        <end position="1537"/>
    </location>
</feature>
<evidence type="ECO:0000256" key="5">
    <source>
        <dbReference type="ARBA" id="ARBA00022980"/>
    </source>
</evidence>
<evidence type="ECO:0000256" key="12">
    <source>
        <dbReference type="SAM" id="MobiDB-lite"/>
    </source>
</evidence>
<evidence type="ECO:0000259" key="14">
    <source>
        <dbReference type="Pfam" id="PF12894"/>
    </source>
</evidence>
<evidence type="ECO:0000313" key="16">
    <source>
        <dbReference type="EMBL" id="KKA22396.1"/>
    </source>
</evidence>
<dbReference type="CDD" id="cd00200">
    <property type="entry name" value="WD40"/>
    <property type="match status" value="1"/>
</dbReference>
<sequence length="1871" mass="205360">MSLNLFPRWLPRSLTGTTGVLSTCRWNSTSSAASPLSAFTAQTQSTGTAQKSRLTDDLESRLLSRRRLPNRQRFLEEQKAQGESRVLERFQTREWKAGDVYAPHDLSPAEMKKWSKRHSPNSDAFDALNMNPLDQYKFANQVRFTGQNFSIMSEYMTPMGRIKHRSQTGLRPVNQRKIAKAIRRAIEYIWAASPSTTRGQPTQLASDAKGERLAYASNKSIFLRSIDNPTIAKQYTEHKAQTTVARFSPSGFYVASGDASGTVRVWDCVGEGITKGEYPIVTGRINDLAWDGDSQRIIAVGDGKQRYGHCFTADSGNSVGEIYGHTQPINSVSIRQQRPLRAAAAGDDKTLVFYHGAPFKFNTGIRDKHTNYIYGVAFSPDGSHLVSVGGDRRIWLYDGKTGEPKEQIGEGEHKGSIFGVSWSSDSRRFVTASADRTVKIWDVETGKVTQNWTLGEEGTVNPQDHQVGVVWPPGRSDGLIISLSLSGDLNYLVEGTPKPRQVLQGHQKNITSLTQFKSDDGNETLWSGSFEGRHSGYISGLTTTPEGKGRIYSVGWDDTLRSVDISAKTYTGSATKLSSQPKGVAAGAETVLVANSEGIEIYKDGKKVGDFSVAASVTAVAAHGSTAAIGAEDSSIRIGTVAGSTLTPKTEIKASRNLISALAFSPDGSLLAAGDSRGRVLVFKVADGSLVTDRWTAHTARITSIAWNEKGTHVVSGALDTNIFVWSLANPGDWIQVPNAHKEGVNGVAWIAGGTKIASAGADATIKLDIDAETEALAGHDMDMALTATVRKVLPNGNEDIGAVVLRLPHVAAQTCLGCFLIFADSVLQLRQATFVLPKTGQRLKGLVNLSSRDSTENGNHEEQRPLLAEEDGEAVHQPDTFSRFRDPMSAMWKRAYGFATSELGKGVLKCSLAYLLGSLATFIPAISAFLGHQDGKHVVATITVYFHPARSRGSMFKALICAFLAFLYAAFISITSMCVAMFFEDTLDLLPVGHAVVLIVFCGGGLGFIGWIKQRLNDPLVNVACSLASLSTITVLTKEGAVQKGALSFAKISQVLKMLIMGVCATMAVSFLMFPISARKKLRSNLKTMTNTLAVMLGCVTESFLTGSEDKLHAADFVDASAQNKKAYGQLDKLVKEAKLEHFAAGTEREYRLEKRLVRCVQDIAQNMGGLQSAAALQFQLLRQAQSSTAPTQQGHRPFSGQRGSITSPGIWSVYEEPVMLASIDESPEEEMSKPDEDQTGPVSAWNDHGELQPVLSPQRMFEVFIDHLGPSMRSLAFTLKEIFEEIPFGPPPEYKVSFNSRYQISLDRALELYRTAREEALTSIYRQKDFAKIKSFDVEADLEEVSASCGLFSSSLLEFGEQLKDVLAILDELQLEAEERPKGRSWNWLKFWRHINVGKSNTNSPDTERLATNSAGHDDAAVRPLIRKTPSSMESSSLGMRTKDRLAYRIWKSLSFLRRDDTKFALKVGAGAALYALPSFLASSRPIYSRWRGEWGLLSYMLVCSMTIGASNTTGYARFLGTCLGACCAIISWYISAGNVFGLAFLGWLMATWTAYIILVKGQGPMGRFIMLTYNLSVLYAYSLSRDDNDNDDDEGGVHPIITEIALHRVVAVLSGCIWGIIVTRIIWPISARKKLKDDLSLLWLQMSLIWKRDPLSTMVNGKPATAYLSSREKLLIERFVSHLEALQVAARSEFELRSPFPDAAYRNMLSRTRRMLNAFYAMNLEVLKNLSASEGKIALLQYTAQERLQLSARISHLLSGIASDLFSVLASSMRLEYPLNDALPSIEHARDRLLARIFHFRQDKTVSSLTTDGDYALLYAYVLVTGQLGNEIVEIIGEISRLFGVLSEDGESKLYPTIAHLHLKGVGA</sequence>
<feature type="repeat" description="WD" evidence="11">
    <location>
        <begin position="410"/>
        <end position="451"/>
    </location>
</feature>
<gene>
    <name evidence="16" type="ORF">T310_3602</name>
</gene>
<feature type="transmembrane region" description="Helical" evidence="13">
    <location>
        <begin position="1607"/>
        <end position="1630"/>
    </location>
</feature>
<keyword evidence="8" id="KW-0687">Ribonucleoprotein</keyword>
<comment type="similarity">
    <text evidence="10">Belongs to the WD repeat AIP1 family.</text>
</comment>
<dbReference type="FunFam" id="2.130.10.10:FF:000102">
    <property type="entry name" value="Actin-interacting protein 1"/>
    <property type="match status" value="1"/>
</dbReference>
<dbReference type="GO" id="GO:0003735">
    <property type="term" value="F:structural constituent of ribosome"/>
    <property type="evidence" value="ECO:0007669"/>
    <property type="project" value="InterPro"/>
</dbReference>
<dbReference type="GO" id="GO:1990904">
    <property type="term" value="C:ribonucleoprotein complex"/>
    <property type="evidence" value="ECO:0007669"/>
    <property type="project" value="UniProtKB-KW"/>
</dbReference>
<dbReference type="InterPro" id="IPR052430">
    <property type="entry name" value="IVT-Associated"/>
</dbReference>
<dbReference type="Pfam" id="PF01084">
    <property type="entry name" value="Ribosomal_S18"/>
    <property type="match status" value="1"/>
</dbReference>
<dbReference type="InterPro" id="IPR015943">
    <property type="entry name" value="WD40/YVTN_repeat-like_dom_sf"/>
</dbReference>
<dbReference type="PANTHER" id="PTHR47804:SF1">
    <property type="entry name" value="DUF2421 DOMAIN-CONTAINING PROTEIN"/>
    <property type="match status" value="1"/>
</dbReference>
<keyword evidence="5" id="KW-0689">Ribosomal protein</keyword>
<dbReference type="RefSeq" id="XP_013329008.1">
    <property type="nucleotide sequence ID" value="XM_013473554.1"/>
</dbReference>
<evidence type="ECO:0000313" key="17">
    <source>
        <dbReference type="Proteomes" id="UP000053958"/>
    </source>
</evidence>
<keyword evidence="3 13" id="KW-0812">Transmembrane</keyword>
<feature type="transmembrane region" description="Helical" evidence="13">
    <location>
        <begin position="1020"/>
        <end position="1037"/>
    </location>
</feature>
<dbReference type="GO" id="GO:0016020">
    <property type="term" value="C:membrane"/>
    <property type="evidence" value="ECO:0007669"/>
    <property type="project" value="UniProtKB-SubCell"/>
</dbReference>
<dbReference type="SMART" id="SM00320">
    <property type="entry name" value="WD40"/>
    <property type="match status" value="9"/>
</dbReference>